<dbReference type="PANTHER" id="PTHR46515">
    <property type="entry name" value="TATA ELEMENT MODULATORY FACTOR TMF1"/>
    <property type="match status" value="1"/>
</dbReference>
<dbReference type="InterPro" id="IPR049625">
    <property type="entry name" value="Glyco_transf_61_cat"/>
</dbReference>
<feature type="compositionally biased region" description="Low complexity" evidence="5">
    <location>
        <begin position="948"/>
        <end position="960"/>
    </location>
</feature>
<evidence type="ECO:0000313" key="8">
    <source>
        <dbReference type="EMBL" id="KAG0127215.1"/>
    </source>
</evidence>
<evidence type="ECO:0000256" key="2">
    <source>
        <dbReference type="ARBA" id="ARBA00023034"/>
    </source>
</evidence>
<feature type="compositionally biased region" description="Low complexity" evidence="5">
    <location>
        <begin position="1106"/>
        <end position="1115"/>
    </location>
</feature>
<evidence type="ECO:0000259" key="6">
    <source>
        <dbReference type="Pfam" id="PF04577"/>
    </source>
</evidence>
<feature type="compositionally biased region" description="Low complexity" evidence="5">
    <location>
        <begin position="257"/>
        <end position="268"/>
    </location>
</feature>
<evidence type="ECO:0008006" key="11">
    <source>
        <dbReference type="Google" id="ProtNLM"/>
    </source>
</evidence>
<dbReference type="GO" id="GO:0005783">
    <property type="term" value="C:endoplasmic reticulum"/>
    <property type="evidence" value="ECO:0007669"/>
    <property type="project" value="TreeGrafter"/>
</dbReference>
<dbReference type="InterPro" id="IPR052602">
    <property type="entry name" value="Growth_transcription_reg"/>
</dbReference>
<feature type="region of interest" description="Disordered" evidence="5">
    <location>
        <begin position="61"/>
        <end position="81"/>
    </location>
</feature>
<organism evidence="8">
    <name type="scientific">Lamprotornis superbus</name>
    <dbReference type="NCBI Taxonomy" id="245042"/>
    <lineage>
        <taxon>Eukaryota</taxon>
        <taxon>Metazoa</taxon>
        <taxon>Chordata</taxon>
        <taxon>Craniata</taxon>
        <taxon>Vertebrata</taxon>
        <taxon>Euteleostomi</taxon>
        <taxon>Archelosauria</taxon>
        <taxon>Archosauria</taxon>
        <taxon>Dinosauria</taxon>
        <taxon>Saurischia</taxon>
        <taxon>Theropoda</taxon>
        <taxon>Coelurosauria</taxon>
        <taxon>Aves</taxon>
        <taxon>Neognathae</taxon>
        <taxon>Neoaves</taxon>
        <taxon>Telluraves</taxon>
        <taxon>Australaves</taxon>
        <taxon>Passeriformes</taxon>
        <taxon>Sturnidae</taxon>
        <taxon>Lamprotornis</taxon>
    </lineage>
</organism>
<feature type="region of interest" description="Disordered" evidence="5">
    <location>
        <begin position="436"/>
        <end position="456"/>
    </location>
</feature>
<gene>
    <name evidence="9" type="ORF">IHE44_0003610</name>
    <name evidence="8" type="ORF">IHE44_003163</name>
</gene>
<keyword evidence="3 4" id="KW-0175">Coiled coil</keyword>
<dbReference type="Pfam" id="PF12325">
    <property type="entry name" value="TMF_TATA_bd"/>
    <property type="match status" value="1"/>
</dbReference>
<protein>
    <recommendedName>
        <fullName evidence="11">TMF1 factor</fullName>
    </recommendedName>
</protein>
<keyword evidence="2" id="KW-0333">Golgi apparatus</keyword>
<dbReference type="Pfam" id="PF04577">
    <property type="entry name" value="Glyco_transf_61"/>
    <property type="match status" value="1"/>
</dbReference>
<reference evidence="9" key="3">
    <citation type="submission" date="2022-01" db="EMBL/GenBank/DDBJ databases">
        <authorList>
            <person name="Rubenstein D.R."/>
        </authorList>
    </citation>
    <scope>NUCLEOTIDE SEQUENCE</scope>
    <source>
        <strain evidence="9">SS15</strain>
        <tissue evidence="9">Liver</tissue>
    </source>
</reference>
<evidence type="ECO:0000256" key="5">
    <source>
        <dbReference type="SAM" id="MobiDB-lite"/>
    </source>
</evidence>
<dbReference type="InterPro" id="IPR022092">
    <property type="entry name" value="TMF_DNA-bd"/>
</dbReference>
<feature type="domain" description="Glycosyltransferase 61 catalytic" evidence="6">
    <location>
        <begin position="1450"/>
        <end position="1556"/>
    </location>
</feature>
<dbReference type="Pfam" id="PF12329">
    <property type="entry name" value="TMF_DNA_bd"/>
    <property type="match status" value="1"/>
</dbReference>
<evidence type="ECO:0000256" key="1">
    <source>
        <dbReference type="ARBA" id="ARBA00004555"/>
    </source>
</evidence>
<evidence type="ECO:0000259" key="7">
    <source>
        <dbReference type="Pfam" id="PF12325"/>
    </source>
</evidence>
<feature type="region of interest" description="Disordered" evidence="5">
    <location>
        <begin position="942"/>
        <end position="961"/>
    </location>
</feature>
<feature type="region of interest" description="Disordered" evidence="5">
    <location>
        <begin position="345"/>
        <end position="393"/>
    </location>
</feature>
<feature type="region of interest" description="Disordered" evidence="5">
    <location>
        <begin position="1096"/>
        <end position="1117"/>
    </location>
</feature>
<reference evidence="8" key="1">
    <citation type="submission" date="2020-10" db="EMBL/GenBank/DDBJ databases">
        <title>Feather gene expression reveals the developmental basis of iridescence in African starlings.</title>
        <authorList>
            <person name="Rubenstein D.R."/>
        </authorList>
    </citation>
    <scope>NUCLEOTIDE SEQUENCE</scope>
    <source>
        <strain evidence="8">SS15</strain>
        <tissue evidence="8">Liver</tissue>
    </source>
</reference>
<feature type="coiled-coil region" evidence="4">
    <location>
        <begin position="826"/>
        <end position="919"/>
    </location>
</feature>
<dbReference type="Proteomes" id="UP000618051">
    <property type="component" value="Unassembled WGS sequence"/>
</dbReference>
<dbReference type="InterPro" id="IPR022091">
    <property type="entry name" value="TMF_TATA-bd"/>
</dbReference>
<dbReference type="PANTHER" id="PTHR46515:SF1">
    <property type="entry name" value="TATA ELEMENT MODULATORY FACTOR"/>
    <property type="match status" value="1"/>
</dbReference>
<proteinExistence type="predicted"/>
<dbReference type="GO" id="GO:0016757">
    <property type="term" value="F:glycosyltransferase activity"/>
    <property type="evidence" value="ECO:0007669"/>
    <property type="project" value="InterPro"/>
</dbReference>
<feature type="compositionally biased region" description="Low complexity" evidence="5">
    <location>
        <begin position="363"/>
        <end position="376"/>
    </location>
</feature>
<feature type="compositionally biased region" description="Basic and acidic residues" evidence="5">
    <location>
        <begin position="236"/>
        <end position="249"/>
    </location>
</feature>
<sequence length="1853" mass="209564">MSWFNASQLSSFAKQALSQAQKSIDRVLDIQAEESPWPDAVIPDYGDGTNSLISGGWDTSSWGLSSNTEPQNQPVSPTAITKPVRRTVVDESENFFSAFLSPTDVQSIQKNPVVSKPPAKSQRPKEEVKSTLKESQHSSQLEGPVTTEAEVKDSSVAVLDLKSLDIPKEKLEENAVLKSDAQHEASTNEVTDQKVSALNFEEPEDSPTEKSRVGGDGAAGAPEGTSQPLGAGTKDLGLEGKERKTEDRQSNTPSPPISTFSSGTSTTSDIEVLDHESVISESSVSSRQEAADSKSSLHLMQTSFQLLSTSACADYNRLDDFQKMTESCGSSDAFERIDSFSVQSLDSRSVSEINSDDELSGRASASAPVAVSPSVPKTETVDAPKNKSENLNDAPVLHAEEAEMEESGRSATPVNSEQPDVVLVAAVQTVEEQVVKEEAEPQQDAGEQLVEEDTEKQELKKASKTCIMIDSLTEKLEKREIQLLSTSKERARLEEAYDNLKDEMFRMKEESSSLSSLKEEFAQRIADAEKKLQLACKERDAAKKEVKTVKEELATRLNTNETAELLKEKEEQIKGLMEEGEKLSKQQLHNSNIIKKLRAKEKERENTNTKQSKKIKELEEELQHLKQVLDGKEDLEKQHRDSIKQLNSVVERQEKDLAKLQAEVEELEERNRSVQAALDSAYKELADLHKANATKDSEAQEAALSREMKAKEELGLALEKAQEEARQQQEALAIQVADLRLALQRAEQQAARKEDYLRQEIGELQQRLQEAEGRNQELSQSVTSATRPLLRQIENLQATLGAQTSAWEKLEKNLSDRLGESQTLLAAAAERERAATEELLANKIQMSSSESQNSLLRQENTRLQAQLEVERNKLKKMENENSRYEVELEGLKDEYAKTLEDAKKEKALLATQLEMEKMKVEQERKKAILVQEAAKEKDRKSFTVETVSSTPSMSRSSSMSGVDMAGLQTSFLSQDDPHDHSFGPIATSGSNLYDAIRMGSGSSIIENLQSQLKLREGEISHLQLEIGNLEKTRSIMAEELVKLTNQNDELEEKVKEIPKLRTQLKDLDQRYNTILQMYGEKAEEAEELRLDLEDVKNMRSGRSRGPRGSSGPAGLRRGEIRVQNSQVAMFILLVFGLLLQEILANSQAENPAEFPNIPEEPFYSYKAINLPDEHIPYFLHNNQHKHLKKLKSCWGYEKSCRSENRFSYPVCDYVETGWASDIETAQQIFWKQADFGYVQERLSEVKTHCKPAATGDSSLTCSQYLQHCRATNLYIDLRAVKRNHDRFKEDFFQKGEIGGHCTLDIQAFLAEGQRKSPLQSWFAELQTFTALDFRPLEDGKCDIVIEKPTYFMKLDAGVNMYHHFCDFVNLYITQHINNSFSTDVNIVMWDTSSYGYGDLFSETWKAFTDYEIIHLKTFDSKRVCFKEAVFSLLPRMRYGLFYNTPLISGCHGTGLFRAFSQHVLHRLNITQEGPKDGKIRVTILARSTDYRKILNQNELVNALKTVSTLEVKVVDYKYKELEFSEQLRITHNSDIFIGIHGAGLTHLLFLPDWAVVFELYNCEDERCYLDLARLRGIHYITWRKRNKVFPQDQGHHPTLGEHPKFTNYSFDVEEFMYLVLLAANHVSQHSKWPFRILKYSLYKDMSTHFIYKCSNIRGLHNRFSQFSVSEQVMLLEAVNIISVYFFGKFCGSWVIKILIMFTCWVPLGRQEGIEGAVGDREGWLCWSGLWEEPGTSKKTVVTTVTITHFPSRALHSRQHQGVFRVDSSQLFPHQLLHPGLDSTMKCASYPSLHLCHTDWVFCICYDWENFSSIRKISQPVSGVKGLKTGWMLLNKNASVQMKMYVEGKPQTSC</sequence>
<comment type="caution">
    <text evidence="8">The sequence shown here is derived from an EMBL/GenBank/DDBJ whole genome shotgun (WGS) entry which is preliminary data.</text>
</comment>
<evidence type="ECO:0000256" key="3">
    <source>
        <dbReference type="ARBA" id="ARBA00023054"/>
    </source>
</evidence>
<reference evidence="9 10" key="2">
    <citation type="journal article" date="2021" name="J. Hered.">
        <title>Feather Gene Expression Elucidates the Developmental Basis of Plumage Iridescence in African Starlings.</title>
        <authorList>
            <person name="Rubenstein D.R."/>
            <person name="Corvelo A."/>
            <person name="MacManes M.D."/>
            <person name="Maia R."/>
            <person name="Narzisi G."/>
            <person name="Rousaki A."/>
            <person name="Vandenabeele P."/>
            <person name="Shawkey M.D."/>
            <person name="Solomon J."/>
        </authorList>
    </citation>
    <scope>NUCLEOTIDE SEQUENCE [LARGE SCALE GENOMIC DNA]</scope>
    <source>
        <strain evidence="9">SS15</strain>
    </source>
</reference>
<feature type="compositionally biased region" description="Basic and acidic residues" evidence="5">
    <location>
        <begin position="123"/>
        <end position="136"/>
    </location>
</feature>
<feature type="domain" description="TATA element modulatory factor 1 TATA binding" evidence="7">
    <location>
        <begin position="997"/>
        <end position="1098"/>
    </location>
</feature>
<dbReference type="EMBL" id="JADDUC020000015">
    <property type="protein sequence ID" value="KAI1234554.1"/>
    <property type="molecule type" value="Genomic_DNA"/>
</dbReference>
<feature type="compositionally biased region" description="Polar residues" evidence="5">
    <location>
        <begin position="61"/>
        <end position="79"/>
    </location>
</feature>
<dbReference type="GO" id="GO:0005794">
    <property type="term" value="C:Golgi apparatus"/>
    <property type="evidence" value="ECO:0007669"/>
    <property type="project" value="UniProtKB-SubCell"/>
</dbReference>
<accession>A0A835P2F7</accession>
<keyword evidence="10" id="KW-1185">Reference proteome</keyword>
<evidence type="ECO:0000313" key="9">
    <source>
        <dbReference type="EMBL" id="KAI1234554.1"/>
    </source>
</evidence>
<dbReference type="OrthoDB" id="74178at2759"/>
<feature type="coiled-coil region" evidence="4">
    <location>
        <begin position="476"/>
        <end position="781"/>
    </location>
</feature>
<feature type="region of interest" description="Disordered" evidence="5">
    <location>
        <begin position="175"/>
        <end position="295"/>
    </location>
</feature>
<feature type="region of interest" description="Disordered" evidence="5">
    <location>
        <begin position="108"/>
        <end position="155"/>
    </location>
</feature>
<evidence type="ECO:0000256" key="4">
    <source>
        <dbReference type="SAM" id="Coils"/>
    </source>
</evidence>
<feature type="compositionally biased region" description="Polar residues" evidence="5">
    <location>
        <begin position="184"/>
        <end position="196"/>
    </location>
</feature>
<comment type="subcellular location">
    <subcellularLocation>
        <location evidence="1">Golgi apparatus</location>
    </subcellularLocation>
</comment>
<feature type="compositionally biased region" description="Basic and acidic residues" evidence="5">
    <location>
        <begin position="379"/>
        <end position="390"/>
    </location>
</feature>
<dbReference type="EMBL" id="JADDUC010000016">
    <property type="protein sequence ID" value="KAG0127215.1"/>
    <property type="molecule type" value="Genomic_DNA"/>
</dbReference>
<name>A0A835P2F7_9PASS</name>
<evidence type="ECO:0000313" key="10">
    <source>
        <dbReference type="Proteomes" id="UP000618051"/>
    </source>
</evidence>